<evidence type="ECO:0000256" key="1">
    <source>
        <dbReference type="SAM" id="MobiDB-lite"/>
    </source>
</evidence>
<proteinExistence type="predicted"/>
<reference evidence="2 3" key="1">
    <citation type="submission" date="2022-10" db="EMBL/GenBank/DDBJ databases">
        <title>The complete genomes of actinobacterial strains from the NBC collection.</title>
        <authorList>
            <person name="Joergensen T.S."/>
            <person name="Alvarez Arevalo M."/>
            <person name="Sterndorff E.B."/>
            <person name="Faurdal D."/>
            <person name="Vuksanovic O."/>
            <person name="Mourched A.-S."/>
            <person name="Charusanti P."/>
            <person name="Shaw S."/>
            <person name="Blin K."/>
            <person name="Weber T."/>
        </authorList>
    </citation>
    <scope>NUCLEOTIDE SEQUENCE [LARGE SCALE GENOMIC DNA]</scope>
    <source>
        <strain evidence="2 3">NBC 01774</strain>
    </source>
</reference>
<keyword evidence="3" id="KW-1185">Reference proteome</keyword>
<accession>A0ABZ1F8Y9</accession>
<dbReference type="Proteomes" id="UP001344251">
    <property type="component" value="Chromosome"/>
</dbReference>
<evidence type="ECO:0000313" key="2">
    <source>
        <dbReference type="EMBL" id="WSB66671.1"/>
    </source>
</evidence>
<sequence>MERLSPLTTDMPEERLRDVLLVALNAYFEGQPTGETLNGKGKTDLLIRNGDRNVSISECKFYDGPKSATKALHQLLGYTDNGGRRTSLLIFYRENDPDARIADTIAAIRAHPHCESVDSSRADEDRQWGFVVRGAGLPEPRWRSSLSSSPEHAGGRRAACCAPPTGRPVHGVTCGSTPTSPA</sequence>
<evidence type="ECO:0008006" key="4">
    <source>
        <dbReference type="Google" id="ProtNLM"/>
    </source>
</evidence>
<gene>
    <name evidence="2" type="ORF">OG863_01020</name>
</gene>
<organism evidence="2 3">
    <name type="scientific">Streptomyces decoyicus</name>
    <dbReference type="NCBI Taxonomy" id="249567"/>
    <lineage>
        <taxon>Bacteria</taxon>
        <taxon>Bacillati</taxon>
        <taxon>Actinomycetota</taxon>
        <taxon>Actinomycetes</taxon>
        <taxon>Kitasatosporales</taxon>
        <taxon>Streptomycetaceae</taxon>
        <taxon>Streptomyces</taxon>
    </lineage>
</organism>
<dbReference type="RefSeq" id="WP_326615802.1">
    <property type="nucleotide sequence ID" value="NZ_CP109106.1"/>
</dbReference>
<name>A0ABZ1F8Y9_9ACTN</name>
<feature type="region of interest" description="Disordered" evidence="1">
    <location>
        <begin position="139"/>
        <end position="182"/>
    </location>
</feature>
<dbReference type="EMBL" id="CP109106">
    <property type="protein sequence ID" value="WSB66671.1"/>
    <property type="molecule type" value="Genomic_DNA"/>
</dbReference>
<evidence type="ECO:0000313" key="3">
    <source>
        <dbReference type="Proteomes" id="UP001344251"/>
    </source>
</evidence>
<protein>
    <recommendedName>
        <fullName evidence="4">Mrr-like domain-containing protein</fullName>
    </recommendedName>
</protein>